<evidence type="ECO:0000313" key="12">
    <source>
        <dbReference type="EMBL" id="RMP15160.1"/>
    </source>
</evidence>
<dbReference type="PANTHER" id="PTHR11101">
    <property type="entry name" value="PHOSPHATE TRANSPORTER"/>
    <property type="match status" value="1"/>
</dbReference>
<evidence type="ECO:0000256" key="6">
    <source>
        <dbReference type="ARBA" id="ARBA00022692"/>
    </source>
</evidence>
<keyword evidence="8 11" id="KW-1133">Transmembrane helix</keyword>
<evidence type="ECO:0000256" key="7">
    <source>
        <dbReference type="ARBA" id="ARBA00022847"/>
    </source>
</evidence>
<keyword evidence="3 11" id="KW-0813">Transport</keyword>
<keyword evidence="13" id="KW-1185">Reference proteome</keyword>
<dbReference type="Pfam" id="PF01384">
    <property type="entry name" value="PHO4"/>
    <property type="match status" value="1"/>
</dbReference>
<comment type="similarity">
    <text evidence="2">Belongs to the inorganic phosphate transporter (PiT) (TC 2.A.20) family. Pit subfamily.</text>
</comment>
<evidence type="ECO:0000256" key="9">
    <source>
        <dbReference type="ARBA" id="ARBA00023136"/>
    </source>
</evidence>
<evidence type="ECO:0000256" key="1">
    <source>
        <dbReference type="ARBA" id="ARBA00004651"/>
    </source>
</evidence>
<feature type="transmembrane region" description="Helical" evidence="11">
    <location>
        <begin position="101"/>
        <end position="121"/>
    </location>
</feature>
<feature type="transmembrane region" description="Helical" evidence="11">
    <location>
        <begin position="315"/>
        <end position="333"/>
    </location>
</feature>
<dbReference type="PANTHER" id="PTHR11101:SF65">
    <property type="entry name" value="LOW-AFFINITY INORGANIC PHOSPHATE TRANSPORTER PITA-RELATED"/>
    <property type="match status" value="1"/>
</dbReference>
<keyword evidence="9 11" id="KW-0472">Membrane</keyword>
<reference evidence="12 13" key="1">
    <citation type="submission" date="2018-08" db="EMBL/GenBank/DDBJ databases">
        <title>Recombination of ecologically and evolutionarily significant loci maintains genetic cohesion in the Pseudomonas syringae species complex.</title>
        <authorList>
            <person name="Dillon M."/>
            <person name="Thakur S."/>
            <person name="Almeida R.N.D."/>
            <person name="Weir B.S."/>
            <person name="Guttman D.S."/>
        </authorList>
    </citation>
    <scope>NUCLEOTIDE SEQUENCE [LARGE SCALE GENOMIC DNA]</scope>
    <source>
        <strain evidence="12 13">ICMP 3555</strain>
    </source>
</reference>
<accession>A0A3M4B982</accession>
<evidence type="ECO:0000256" key="11">
    <source>
        <dbReference type="RuleBase" id="RU363058"/>
    </source>
</evidence>
<comment type="catalytic activity">
    <reaction evidence="10">
        <text>phosphate(in) + H(+)(in) = phosphate(out) + H(+)(out)</text>
        <dbReference type="Rhea" id="RHEA:29939"/>
        <dbReference type="ChEBI" id="CHEBI:15378"/>
        <dbReference type="ChEBI" id="CHEBI:43474"/>
    </reaction>
</comment>
<feature type="transmembrane region" description="Helical" evidence="11">
    <location>
        <begin position="290"/>
        <end position="309"/>
    </location>
</feature>
<sequence length="578" mass="61725">MRRIQDQRLSQFHQTLTYGSISVTFCNDYERHPHNTGCSGMATPSLTASTHTSVADPKPRLDKKPSLVTVIIFFAVLAMGLLFTAYSLMHDMHEMGAQLTTWTPFLLLGVALLIALGFEFVNGFHDTANAVATVIYTNSLPPHFAVVWSGFFNFLGVLLSSGAVAFGIIALLPVELILQVGSSAGFAMIFALLIAAILWNLGTWWLGLPASSSHTLIGSIIGVGVANALMHGRDGTSGVDWSQAIKIGYALLLSPLIGFAFAAMLLLALRAFVKNRALYKAPKGDTPPPWWIRGMLIATCTGVSFAHGSNDGQKGMGLIMLILVGTLPMAYALNRTMPAEQSLQFAAVAEVTQVALVKSAPQPLSGDPRPILSTYVRTKEPTAELVPALAALAGQIGEEVKGYGSLAKVPAEAVGNVRNDMYLSSETIRLMDKGKVGNFDADTQGKLQLFKQQIDNSTRFIPLWVKIAVAIALGLGTMVGWKRIVVTVGEKIGKTHLTYAQGASAEMVAMLTIGAADMYGLPVSTTHVLSSGVAGTMVANGGGLQMRTIRNLAMAWVLTLPAAILLSGSLYWLFTQLF</sequence>
<feature type="transmembrane region" description="Helical" evidence="11">
    <location>
        <begin position="186"/>
        <end position="206"/>
    </location>
</feature>
<dbReference type="EMBL" id="RBQF01000016">
    <property type="protein sequence ID" value="RMP15160.1"/>
    <property type="molecule type" value="Genomic_DNA"/>
</dbReference>
<evidence type="ECO:0000256" key="2">
    <source>
        <dbReference type="ARBA" id="ARBA00005342"/>
    </source>
</evidence>
<dbReference type="Proteomes" id="UP000276587">
    <property type="component" value="Unassembled WGS sequence"/>
</dbReference>
<feature type="transmembrane region" description="Helical" evidence="11">
    <location>
        <begin position="67"/>
        <end position="89"/>
    </location>
</feature>
<dbReference type="GO" id="GO:0015293">
    <property type="term" value="F:symporter activity"/>
    <property type="evidence" value="ECO:0007669"/>
    <property type="project" value="UniProtKB-KW"/>
</dbReference>
<comment type="subcellular location">
    <subcellularLocation>
        <location evidence="1">Cell membrane</location>
        <topology evidence="1">Multi-pass membrane protein</topology>
    </subcellularLocation>
    <subcellularLocation>
        <location evidence="11">Membrane</location>
        <topology evidence="11">Multi-pass membrane protein</topology>
    </subcellularLocation>
</comment>
<feature type="transmembrane region" description="Helical" evidence="11">
    <location>
        <begin position="154"/>
        <end position="174"/>
    </location>
</feature>
<evidence type="ECO:0000256" key="5">
    <source>
        <dbReference type="ARBA" id="ARBA00022592"/>
    </source>
</evidence>
<protein>
    <recommendedName>
        <fullName evidence="11">Phosphate transporter</fullName>
    </recommendedName>
</protein>
<feature type="transmembrane region" description="Helical" evidence="11">
    <location>
        <begin position="247"/>
        <end position="269"/>
    </location>
</feature>
<dbReference type="AlphaFoldDB" id="A0A3M4B982"/>
<dbReference type="InterPro" id="IPR001204">
    <property type="entry name" value="Phos_transporter"/>
</dbReference>
<evidence type="ECO:0000256" key="4">
    <source>
        <dbReference type="ARBA" id="ARBA00022475"/>
    </source>
</evidence>
<organism evidence="12 13">
    <name type="scientific">Pseudomonas marginalis pv. marginalis</name>
    <dbReference type="NCBI Taxonomy" id="97473"/>
    <lineage>
        <taxon>Bacteria</taxon>
        <taxon>Pseudomonadati</taxon>
        <taxon>Pseudomonadota</taxon>
        <taxon>Gammaproteobacteria</taxon>
        <taxon>Pseudomonadales</taxon>
        <taxon>Pseudomonadaceae</taxon>
        <taxon>Pseudomonas</taxon>
    </lineage>
</organism>
<keyword evidence="7" id="KW-0769">Symport</keyword>
<dbReference type="GO" id="GO:0005886">
    <property type="term" value="C:plasma membrane"/>
    <property type="evidence" value="ECO:0007669"/>
    <property type="project" value="UniProtKB-SubCell"/>
</dbReference>
<evidence type="ECO:0000313" key="13">
    <source>
        <dbReference type="Proteomes" id="UP000276587"/>
    </source>
</evidence>
<feature type="transmembrane region" description="Helical" evidence="11">
    <location>
        <begin position="552"/>
        <end position="574"/>
    </location>
</feature>
<evidence type="ECO:0000256" key="10">
    <source>
        <dbReference type="ARBA" id="ARBA00047348"/>
    </source>
</evidence>
<keyword evidence="5 11" id="KW-0592">Phosphate transport</keyword>
<evidence type="ECO:0000256" key="8">
    <source>
        <dbReference type="ARBA" id="ARBA00022989"/>
    </source>
</evidence>
<keyword evidence="4" id="KW-1003">Cell membrane</keyword>
<dbReference type="GO" id="GO:0035435">
    <property type="term" value="P:phosphate ion transmembrane transport"/>
    <property type="evidence" value="ECO:0007669"/>
    <property type="project" value="TreeGrafter"/>
</dbReference>
<feature type="transmembrane region" description="Helical" evidence="11">
    <location>
        <begin position="460"/>
        <end position="481"/>
    </location>
</feature>
<comment type="caution">
    <text evidence="12">The sequence shown here is derived from an EMBL/GenBank/DDBJ whole genome shotgun (WGS) entry which is preliminary data.</text>
</comment>
<gene>
    <name evidence="12" type="ORF">ALQ29_04913</name>
</gene>
<dbReference type="GO" id="GO:0005315">
    <property type="term" value="F:phosphate transmembrane transporter activity"/>
    <property type="evidence" value="ECO:0007669"/>
    <property type="project" value="InterPro"/>
</dbReference>
<evidence type="ECO:0000256" key="3">
    <source>
        <dbReference type="ARBA" id="ARBA00022448"/>
    </source>
</evidence>
<name>A0A3M4B982_PSEMA</name>
<proteinExistence type="inferred from homology"/>
<keyword evidence="6 11" id="KW-0812">Transmembrane</keyword>